<reference evidence="1" key="2">
    <citation type="journal article" date="2015" name="Fish Shellfish Immunol.">
        <title>Early steps in the European eel (Anguilla anguilla)-Vibrio vulnificus interaction in the gills: Role of the RtxA13 toxin.</title>
        <authorList>
            <person name="Callol A."/>
            <person name="Pajuelo D."/>
            <person name="Ebbesson L."/>
            <person name="Teles M."/>
            <person name="MacKenzie S."/>
            <person name="Amaro C."/>
        </authorList>
    </citation>
    <scope>NUCLEOTIDE SEQUENCE</scope>
</reference>
<dbReference type="EMBL" id="GBXM01047084">
    <property type="protein sequence ID" value="JAH61493.1"/>
    <property type="molecule type" value="Transcribed_RNA"/>
</dbReference>
<sequence>MCGYVICHLQSEAAVFNLYRSLYMYFFRITGNLKDCCVFVNNGHRVHCACERLLSRMFFFYF</sequence>
<dbReference type="AlphaFoldDB" id="A0A0E9U959"/>
<organism evidence="1">
    <name type="scientific">Anguilla anguilla</name>
    <name type="common">European freshwater eel</name>
    <name type="synonym">Muraena anguilla</name>
    <dbReference type="NCBI Taxonomy" id="7936"/>
    <lineage>
        <taxon>Eukaryota</taxon>
        <taxon>Metazoa</taxon>
        <taxon>Chordata</taxon>
        <taxon>Craniata</taxon>
        <taxon>Vertebrata</taxon>
        <taxon>Euteleostomi</taxon>
        <taxon>Actinopterygii</taxon>
        <taxon>Neopterygii</taxon>
        <taxon>Teleostei</taxon>
        <taxon>Anguilliformes</taxon>
        <taxon>Anguillidae</taxon>
        <taxon>Anguilla</taxon>
    </lineage>
</organism>
<proteinExistence type="predicted"/>
<accession>A0A0E9U959</accession>
<protein>
    <submittedName>
        <fullName evidence="1">Uncharacterized protein</fullName>
    </submittedName>
</protein>
<reference evidence="1" key="1">
    <citation type="submission" date="2014-11" db="EMBL/GenBank/DDBJ databases">
        <authorList>
            <person name="Amaro Gonzalez C."/>
        </authorList>
    </citation>
    <scope>NUCLEOTIDE SEQUENCE</scope>
</reference>
<evidence type="ECO:0000313" key="1">
    <source>
        <dbReference type="EMBL" id="JAH61493.1"/>
    </source>
</evidence>
<name>A0A0E9U959_ANGAN</name>